<name>A0A9P6RV25_9FUNG</name>
<feature type="compositionally biased region" description="Low complexity" evidence="2">
    <location>
        <begin position="579"/>
        <end position="588"/>
    </location>
</feature>
<feature type="compositionally biased region" description="Basic and acidic residues" evidence="2">
    <location>
        <begin position="1418"/>
        <end position="1435"/>
    </location>
</feature>
<proteinExistence type="predicted"/>
<feature type="compositionally biased region" description="Polar residues" evidence="2">
    <location>
        <begin position="969"/>
        <end position="990"/>
    </location>
</feature>
<evidence type="ECO:0000259" key="3">
    <source>
        <dbReference type="PROSITE" id="PS50003"/>
    </source>
</evidence>
<dbReference type="GO" id="GO:0000226">
    <property type="term" value="P:microtubule cytoskeleton organization"/>
    <property type="evidence" value="ECO:0007669"/>
    <property type="project" value="TreeGrafter"/>
</dbReference>
<feature type="compositionally biased region" description="Basic and acidic residues" evidence="2">
    <location>
        <begin position="915"/>
        <end position="928"/>
    </location>
</feature>
<dbReference type="InterPro" id="IPR001849">
    <property type="entry name" value="PH_domain"/>
</dbReference>
<feature type="region of interest" description="Disordered" evidence="2">
    <location>
        <begin position="967"/>
        <end position="1045"/>
    </location>
</feature>
<evidence type="ECO:0000256" key="2">
    <source>
        <dbReference type="SAM" id="MobiDB-lite"/>
    </source>
</evidence>
<feature type="compositionally biased region" description="Polar residues" evidence="2">
    <location>
        <begin position="1396"/>
        <end position="1417"/>
    </location>
</feature>
<dbReference type="InterPro" id="IPR011993">
    <property type="entry name" value="PH-like_dom_sf"/>
</dbReference>
<sequence length="1472" mass="159975">MSEMSFPATPLASLQTVDQARAELEARLMAIHNDLQLTQSIGLLFVKRQEDLQNCFEQLQELNNLDNATSNNKNHRQTLSDGSDSGSGSEATTQLALPEPLREQLALIDKEFQEGQNGIMDLKGLIDAQLPPIDVQPLQSDDMLRSGPGVLGPSALPSSTLPTQSISKPRRHKVVVPSTPLMNDPAFPVQIQDELLNQVRYWTSQAEMKEKLNQEYDTKITEMERIIEALNKQRRMQRQKEDQWNLELTNQELRGQNAELQSQLSRAVHDQSKLQKAFTAASEQLEQLKDKEERTAGQLELAKTRHEQEMSTMRKNTAGIQRDKSDLMQKMDELNATLIQQQQKLAKKATMEALALAQEKEDRELDTPVEPPILIQAPPRLQSTEDLPLPPVANSALNETRIASLARETSFAHQQSIISELQSKLSQEITEKEQLLVLKEELLTEKEELVKMLADREETIETLRMEDTMGGFTLQAPEQVEFALTSHESDSLVLESSSPDEEISRRPLSFRAASPIPSGGLFAELAQAKFVEEPVKIVVECKDQEVMTEPIESWIHTIPGLFPVPVPVVAVPEKVETETSTAFTNTETKSVSDGATSTDDLPAPELEVKEEQKVEAKVMVDDSTSTDDLLPAAAVTQPENEEVKAIAVGTTLPEAKILVDGATSTDNKTFTDSTTLTDSKTVADSATLTDDLSAPAIAIPAVAAVAAVASQLGSKSSTSASQRNGHLADIITEKSSMDTKSMSTQDSVNVATPTVMDLDVAAVRLPDVLDHIEAITATKASAPESVEPHLDEAVRVSKNLELDITQPVPRVLASDIPLDDERRHTCDMSQAIIESSTDDAPPVPAVPRDYMNSRPGTVVSTADSQEFRVSFGSAFGYENGSSMMTGSIQPVYDAAAATAAVEARIRTEGGQQQDVIERDNDEQKERGRAPRLLSPGRPTTGPPSTLLARAAVRASMASEMDGEAFSEPYLSSHNHQNGIHTTGAESQSTRHPLDGSRPPSPTVAFPPKAASAHSSSVRSPSAHSSSVRSEKYMAGASPPPASQYTRPAVATGAALISGTTRTAYTFGNSSSQVHVPQAQHITDSSGASIGRPRYHPSPNGSVSSMSTDYGGPHRDRRLSVSSNYDGTVTATDPTMIQIITQTMIGDYLWKYTRRPMASVISDKKHRRYFWVHPYTKTIYWSLNNPAADGSREQRAKSALIINVYQITDENSSSSSELPNVSLLVQTSNRNLKLTAPTRQKHDLWYQSLAYLLSRPSTSGADVATDNQTWTEVQAARGVTSDTLLTIRNEKSVRKKASFNRLHNIFGRSKDSSPAGSPRSVHTAVATNVSTGAHHQQSLGAPLSAGSADGHGAGSAGSIVNSVVEYPSHMAGADVHSSSGAGFATVNGGRIMSQSTMNGGPIMSQASSSLGTNTSPKSRMSEVQEGHEEDGYHREYEDEAMEDEDLDEDDGELPEHVRRCCDGKHDIGALHHH</sequence>
<feature type="domain" description="PH" evidence="3">
    <location>
        <begin position="1141"/>
        <end position="1253"/>
    </location>
</feature>
<dbReference type="PANTHER" id="PTHR28190">
    <property type="entry name" value="NUCLEAR MIGRATION PROTEIN NUM1"/>
    <property type="match status" value="1"/>
</dbReference>
<dbReference type="GO" id="GO:0015631">
    <property type="term" value="F:tubulin binding"/>
    <property type="evidence" value="ECO:0007669"/>
    <property type="project" value="TreeGrafter"/>
</dbReference>
<dbReference type="Gene3D" id="2.30.29.30">
    <property type="entry name" value="Pleckstrin-homology domain (PH domain)/Phosphotyrosine-binding domain (PTB)"/>
    <property type="match status" value="1"/>
</dbReference>
<keyword evidence="1" id="KW-0175">Coiled coil</keyword>
<feature type="compositionally biased region" description="Polar residues" evidence="2">
    <location>
        <begin position="589"/>
        <end position="599"/>
    </location>
</feature>
<dbReference type="Pfam" id="PF12814">
    <property type="entry name" value="Mcp5_PH"/>
    <property type="match status" value="1"/>
</dbReference>
<dbReference type="EMBL" id="JAAAIP010000022">
    <property type="protein sequence ID" value="KAG0329082.1"/>
    <property type="molecule type" value="Genomic_DNA"/>
</dbReference>
<evidence type="ECO:0000256" key="1">
    <source>
        <dbReference type="SAM" id="Coils"/>
    </source>
</evidence>
<keyword evidence="5" id="KW-1185">Reference proteome</keyword>
<feature type="compositionally biased region" description="Low complexity" evidence="2">
    <location>
        <begin position="932"/>
        <end position="945"/>
    </location>
</feature>
<feature type="coiled-coil region" evidence="1">
    <location>
        <begin position="209"/>
        <end position="344"/>
    </location>
</feature>
<organism evidence="4 5">
    <name type="scientific">Dissophora globulifera</name>
    <dbReference type="NCBI Taxonomy" id="979702"/>
    <lineage>
        <taxon>Eukaryota</taxon>
        <taxon>Fungi</taxon>
        <taxon>Fungi incertae sedis</taxon>
        <taxon>Mucoromycota</taxon>
        <taxon>Mortierellomycotina</taxon>
        <taxon>Mortierellomycetes</taxon>
        <taxon>Mortierellales</taxon>
        <taxon>Mortierellaceae</taxon>
        <taxon>Dissophora</taxon>
    </lineage>
</organism>
<dbReference type="InterPro" id="IPR024774">
    <property type="entry name" value="PH_dom-Mcp5-type"/>
</dbReference>
<feature type="region of interest" description="Disordered" evidence="2">
    <location>
        <begin position="1396"/>
        <end position="1454"/>
    </location>
</feature>
<gene>
    <name evidence="4" type="ORF">BGZ99_003466</name>
</gene>
<feature type="compositionally biased region" description="Low complexity" evidence="2">
    <location>
        <begin position="80"/>
        <end position="89"/>
    </location>
</feature>
<dbReference type="GO" id="GO:0005739">
    <property type="term" value="C:mitochondrion"/>
    <property type="evidence" value="ECO:0007669"/>
    <property type="project" value="TreeGrafter"/>
</dbReference>
<dbReference type="Proteomes" id="UP000738325">
    <property type="component" value="Unassembled WGS sequence"/>
</dbReference>
<dbReference type="CDD" id="cd13365">
    <property type="entry name" value="PH_PLC_plant-like"/>
    <property type="match status" value="1"/>
</dbReference>
<feature type="region of interest" description="Disordered" evidence="2">
    <location>
        <begin position="147"/>
        <end position="171"/>
    </location>
</feature>
<feature type="region of interest" description="Disordered" evidence="2">
    <location>
        <begin position="579"/>
        <end position="601"/>
    </location>
</feature>
<feature type="region of interest" description="Disordered" evidence="2">
    <location>
        <begin position="67"/>
        <end position="98"/>
    </location>
</feature>
<dbReference type="GO" id="GO:0032065">
    <property type="term" value="P:maintenance of protein location in cell cortex"/>
    <property type="evidence" value="ECO:0007669"/>
    <property type="project" value="InterPro"/>
</dbReference>
<feature type="compositionally biased region" description="Polar residues" evidence="2">
    <location>
        <begin position="156"/>
        <end position="167"/>
    </location>
</feature>
<feature type="region of interest" description="Disordered" evidence="2">
    <location>
        <begin position="1070"/>
        <end position="1125"/>
    </location>
</feature>
<dbReference type="PANTHER" id="PTHR28190:SF1">
    <property type="entry name" value="NUCLEAR MIGRATION PROTEIN NUM1"/>
    <property type="match status" value="1"/>
</dbReference>
<feature type="region of interest" description="Disordered" evidence="2">
    <location>
        <begin position="906"/>
        <end position="945"/>
    </location>
</feature>
<dbReference type="PROSITE" id="PS50003">
    <property type="entry name" value="PH_DOMAIN"/>
    <property type="match status" value="1"/>
</dbReference>
<evidence type="ECO:0000313" key="4">
    <source>
        <dbReference type="EMBL" id="KAG0329082.1"/>
    </source>
</evidence>
<feature type="compositionally biased region" description="Polar residues" evidence="2">
    <location>
        <begin position="1098"/>
        <end position="1107"/>
    </location>
</feature>
<dbReference type="GO" id="GO:0005938">
    <property type="term" value="C:cell cortex"/>
    <property type="evidence" value="ECO:0007669"/>
    <property type="project" value="InterPro"/>
</dbReference>
<dbReference type="OrthoDB" id="2149224at2759"/>
<feature type="compositionally biased region" description="Acidic residues" evidence="2">
    <location>
        <begin position="1436"/>
        <end position="1451"/>
    </location>
</feature>
<dbReference type="SUPFAM" id="SSF50729">
    <property type="entry name" value="PH domain-like"/>
    <property type="match status" value="1"/>
</dbReference>
<evidence type="ECO:0000313" key="5">
    <source>
        <dbReference type="Proteomes" id="UP000738325"/>
    </source>
</evidence>
<protein>
    <recommendedName>
        <fullName evidence="3">PH domain-containing protein</fullName>
    </recommendedName>
</protein>
<feature type="compositionally biased region" description="Polar residues" evidence="2">
    <location>
        <begin position="1070"/>
        <end position="1087"/>
    </location>
</feature>
<feature type="region of interest" description="Disordered" evidence="2">
    <location>
        <begin position="1329"/>
        <end position="1354"/>
    </location>
</feature>
<feature type="compositionally biased region" description="Polar residues" evidence="2">
    <location>
        <begin position="1329"/>
        <end position="1338"/>
    </location>
</feature>
<feature type="coiled-coil region" evidence="1">
    <location>
        <begin position="432"/>
        <end position="466"/>
    </location>
</feature>
<dbReference type="GO" id="GO:0005543">
    <property type="term" value="F:phospholipid binding"/>
    <property type="evidence" value="ECO:0007669"/>
    <property type="project" value="InterPro"/>
</dbReference>
<feature type="compositionally biased region" description="Low complexity" evidence="2">
    <location>
        <begin position="1009"/>
        <end position="1027"/>
    </location>
</feature>
<comment type="caution">
    <text evidence="4">The sequence shown here is derived from an EMBL/GenBank/DDBJ whole genome shotgun (WGS) entry which is preliminary data.</text>
</comment>
<accession>A0A9P6RV25</accession>
<dbReference type="InterPro" id="IPR053005">
    <property type="entry name" value="Nuclear_Pos-Cytoskel_Interact"/>
</dbReference>
<reference evidence="4" key="1">
    <citation type="journal article" date="2020" name="Fungal Divers.">
        <title>Resolving the Mortierellaceae phylogeny through synthesis of multi-gene phylogenetics and phylogenomics.</title>
        <authorList>
            <person name="Vandepol N."/>
            <person name="Liber J."/>
            <person name="Desiro A."/>
            <person name="Na H."/>
            <person name="Kennedy M."/>
            <person name="Barry K."/>
            <person name="Grigoriev I.V."/>
            <person name="Miller A.N."/>
            <person name="O'Donnell K."/>
            <person name="Stajich J.E."/>
            <person name="Bonito G."/>
        </authorList>
    </citation>
    <scope>NUCLEOTIDE SEQUENCE</scope>
    <source>
        <strain evidence="4">REB-010B</strain>
    </source>
</reference>